<reference evidence="1 2" key="1">
    <citation type="submission" date="2016-07" db="EMBL/GenBank/DDBJ databases">
        <title>Caryophanon latum genome sequencing.</title>
        <authorList>
            <person name="Verma A."/>
            <person name="Pal Y."/>
            <person name="Krishnamurthi S."/>
        </authorList>
    </citation>
    <scope>NUCLEOTIDE SEQUENCE [LARGE SCALE GENOMIC DNA]</scope>
    <source>
        <strain evidence="1 2">DSM 14151</strain>
    </source>
</reference>
<proteinExistence type="predicted"/>
<organism evidence="1 2">
    <name type="scientific">Caryophanon latum</name>
    <dbReference type="NCBI Taxonomy" id="33977"/>
    <lineage>
        <taxon>Bacteria</taxon>
        <taxon>Bacillati</taxon>
        <taxon>Bacillota</taxon>
        <taxon>Bacilli</taxon>
        <taxon>Bacillales</taxon>
        <taxon>Caryophanaceae</taxon>
        <taxon>Caryophanon</taxon>
    </lineage>
</organism>
<accession>A0A1C0YEK7</accession>
<name>A0A1C0YEK7_9BACL</name>
<dbReference type="EMBL" id="MATO01000065">
    <property type="protein sequence ID" value="OCS85553.1"/>
    <property type="molecule type" value="Genomic_DNA"/>
</dbReference>
<dbReference type="AlphaFoldDB" id="A0A1C0YEK7"/>
<protein>
    <submittedName>
        <fullName evidence="1">Uncharacterized protein</fullName>
    </submittedName>
</protein>
<keyword evidence="2" id="KW-1185">Reference proteome</keyword>
<gene>
    <name evidence="1" type="ORF">A6K76_15070</name>
</gene>
<dbReference type="Proteomes" id="UP000093482">
    <property type="component" value="Unassembled WGS sequence"/>
</dbReference>
<sequence length="83" mass="9982">MYCAKHRYMLKVSHKVHNFNMQIFYKTTKLLRKCIYLLSKDSIYIHIFISLTHKKANCPKIVSEQLAFNTIVLNNVVRKKIFY</sequence>
<comment type="caution">
    <text evidence="1">The sequence shown here is derived from an EMBL/GenBank/DDBJ whole genome shotgun (WGS) entry which is preliminary data.</text>
</comment>
<evidence type="ECO:0000313" key="2">
    <source>
        <dbReference type="Proteomes" id="UP000093482"/>
    </source>
</evidence>
<evidence type="ECO:0000313" key="1">
    <source>
        <dbReference type="EMBL" id="OCS85553.1"/>
    </source>
</evidence>